<organism evidence="2 3">
    <name type="scientific">Mesorhizobium retamae</name>
    <dbReference type="NCBI Taxonomy" id="2912854"/>
    <lineage>
        <taxon>Bacteria</taxon>
        <taxon>Pseudomonadati</taxon>
        <taxon>Pseudomonadota</taxon>
        <taxon>Alphaproteobacteria</taxon>
        <taxon>Hyphomicrobiales</taxon>
        <taxon>Phyllobacteriaceae</taxon>
        <taxon>Mesorhizobium</taxon>
    </lineage>
</organism>
<feature type="chain" id="PRO_5046348742" evidence="1">
    <location>
        <begin position="25"/>
        <end position="109"/>
    </location>
</feature>
<proteinExistence type="predicted"/>
<name>A0ABS9QMX4_9HYPH</name>
<keyword evidence="1" id="KW-0732">Signal</keyword>
<protein>
    <submittedName>
        <fullName evidence="2">Uncharacterized protein</fullName>
    </submittedName>
</protein>
<evidence type="ECO:0000313" key="2">
    <source>
        <dbReference type="EMBL" id="MCG7508779.1"/>
    </source>
</evidence>
<evidence type="ECO:0000313" key="3">
    <source>
        <dbReference type="Proteomes" id="UP001201701"/>
    </source>
</evidence>
<dbReference type="EMBL" id="JAKREW010000053">
    <property type="protein sequence ID" value="MCG7508779.1"/>
    <property type="molecule type" value="Genomic_DNA"/>
</dbReference>
<keyword evidence="3" id="KW-1185">Reference proteome</keyword>
<gene>
    <name evidence="2" type="ORF">L4923_27455</name>
</gene>
<feature type="signal peptide" evidence="1">
    <location>
        <begin position="1"/>
        <end position="24"/>
    </location>
</feature>
<dbReference type="RefSeq" id="WP_239370285.1">
    <property type="nucleotide sequence ID" value="NZ_JAKREW010000053.1"/>
</dbReference>
<sequence>MLRIAWRAATVAAVVIALTGTAEAYSRKDARYVTSSRNKAVLDYIVCLEKAVGAKPKDLPEALAKAEKLCADAAQELPRSPDQPDAENIRMQILECGFKPEDPSPDTGC</sequence>
<reference evidence="2 3" key="1">
    <citation type="submission" date="2022-02" db="EMBL/GenBank/DDBJ databases">
        <title>Draft genome sequence of Mezorhizobium retamae strain IRAMC:0171 isolated from Retama raetam nodules.</title>
        <authorList>
            <person name="Bengaied R."/>
            <person name="Sbissi I."/>
            <person name="Huber K."/>
            <person name="Ghodbane F."/>
            <person name="Nouioui I."/>
            <person name="Tarhouni M."/>
            <person name="Gtari M."/>
        </authorList>
    </citation>
    <scope>NUCLEOTIDE SEQUENCE [LARGE SCALE GENOMIC DNA]</scope>
    <source>
        <strain evidence="2 3">IRAMC:0171</strain>
    </source>
</reference>
<comment type="caution">
    <text evidence="2">The sequence shown here is derived from an EMBL/GenBank/DDBJ whole genome shotgun (WGS) entry which is preliminary data.</text>
</comment>
<dbReference type="Proteomes" id="UP001201701">
    <property type="component" value="Unassembled WGS sequence"/>
</dbReference>
<evidence type="ECO:0000256" key="1">
    <source>
        <dbReference type="SAM" id="SignalP"/>
    </source>
</evidence>
<accession>A0ABS9QMX4</accession>